<keyword evidence="2" id="KW-1185">Reference proteome</keyword>
<evidence type="ECO:0000313" key="1">
    <source>
        <dbReference type="EMBL" id="KAK8039307.1"/>
    </source>
</evidence>
<organism evidence="1 2">
    <name type="scientific">Apiospora rasikravindrae</name>
    <dbReference type="NCBI Taxonomy" id="990691"/>
    <lineage>
        <taxon>Eukaryota</taxon>
        <taxon>Fungi</taxon>
        <taxon>Dikarya</taxon>
        <taxon>Ascomycota</taxon>
        <taxon>Pezizomycotina</taxon>
        <taxon>Sordariomycetes</taxon>
        <taxon>Xylariomycetidae</taxon>
        <taxon>Amphisphaeriales</taxon>
        <taxon>Apiosporaceae</taxon>
        <taxon>Apiospora</taxon>
    </lineage>
</organism>
<protein>
    <submittedName>
        <fullName evidence="1">Uncharacterized protein</fullName>
    </submittedName>
</protein>
<reference evidence="1 2" key="1">
    <citation type="submission" date="2023-01" db="EMBL/GenBank/DDBJ databases">
        <title>Analysis of 21 Apiospora genomes using comparative genomics revels a genus with tremendous synthesis potential of carbohydrate active enzymes and secondary metabolites.</title>
        <authorList>
            <person name="Sorensen T."/>
        </authorList>
    </citation>
    <scope>NUCLEOTIDE SEQUENCE [LARGE SCALE GENOMIC DNA]</scope>
    <source>
        <strain evidence="1 2">CBS 33761</strain>
    </source>
</reference>
<evidence type="ECO:0000313" key="2">
    <source>
        <dbReference type="Proteomes" id="UP001444661"/>
    </source>
</evidence>
<dbReference type="Proteomes" id="UP001444661">
    <property type="component" value="Unassembled WGS sequence"/>
</dbReference>
<comment type="caution">
    <text evidence="1">The sequence shown here is derived from an EMBL/GenBank/DDBJ whole genome shotgun (WGS) entry which is preliminary data.</text>
</comment>
<accession>A0ABR1SYN9</accession>
<name>A0ABR1SYN9_9PEZI</name>
<gene>
    <name evidence="1" type="ORF">PG993_007718</name>
</gene>
<proteinExistence type="predicted"/>
<sequence length="95" mass="11000">MSNLYHELPRQYPEEYGSSLTNLGRSSLEIWVHCHHSAAQQAEINNNKNNNVRNSEAHIAHLDAHKEYYALRSSRVARVLYLEHHHLPYGSAKPQ</sequence>
<dbReference type="EMBL" id="JAQQWK010000006">
    <property type="protein sequence ID" value="KAK8039307.1"/>
    <property type="molecule type" value="Genomic_DNA"/>
</dbReference>